<organism evidence="9 10">
    <name type="scientific">Secundilactobacillus similis DSM 23365 = JCM 2765</name>
    <dbReference type="NCBI Taxonomy" id="1423804"/>
    <lineage>
        <taxon>Bacteria</taxon>
        <taxon>Bacillati</taxon>
        <taxon>Bacillota</taxon>
        <taxon>Bacilli</taxon>
        <taxon>Lactobacillales</taxon>
        <taxon>Lactobacillaceae</taxon>
        <taxon>Secundilactobacillus</taxon>
    </lineage>
</organism>
<dbReference type="GO" id="GO:0008233">
    <property type="term" value="F:peptidase activity"/>
    <property type="evidence" value="ECO:0007669"/>
    <property type="project" value="UniProtKB-KW"/>
</dbReference>
<feature type="transmembrane region" description="Helical" evidence="8">
    <location>
        <begin position="26"/>
        <end position="43"/>
    </location>
</feature>
<keyword evidence="4 8" id="KW-0812">Transmembrane</keyword>
<evidence type="ECO:0000256" key="1">
    <source>
        <dbReference type="ARBA" id="ARBA00004651"/>
    </source>
</evidence>
<gene>
    <name evidence="9" type="ORF">FD14_GL001103</name>
</gene>
<accession>A0A0R2EYF9</accession>
<name>A0A0R2EYF9_9LACO</name>
<dbReference type="NCBIfam" id="TIGR04178">
    <property type="entry name" value="exo_archaeo"/>
    <property type="match status" value="1"/>
</dbReference>
<dbReference type="GO" id="GO:0005886">
    <property type="term" value="C:plasma membrane"/>
    <property type="evidence" value="ECO:0007669"/>
    <property type="project" value="UniProtKB-SubCell"/>
</dbReference>
<dbReference type="STRING" id="1423804.FD14_GL001103"/>
<dbReference type="InterPro" id="IPR017541">
    <property type="entry name" value="Exosort-XrtG"/>
</dbReference>
<dbReference type="RefSeq" id="WP_057152030.1">
    <property type="nucleotide sequence ID" value="NZ_AYZM01000117.1"/>
</dbReference>
<evidence type="ECO:0000256" key="5">
    <source>
        <dbReference type="ARBA" id="ARBA00022801"/>
    </source>
</evidence>
<dbReference type="AlphaFoldDB" id="A0A0R2EYF9"/>
<keyword evidence="5" id="KW-0378">Hydrolase</keyword>
<keyword evidence="2" id="KW-1003">Cell membrane</keyword>
<dbReference type="PATRIC" id="fig|1423804.4.peg.1185"/>
<dbReference type="NCBIfam" id="TIGR03110">
    <property type="entry name" value="exosort_Gpos"/>
    <property type="match status" value="1"/>
</dbReference>
<reference evidence="9 10" key="1">
    <citation type="journal article" date="2015" name="Genome Announc.">
        <title>Expanding the biotechnology potential of lactobacilli through comparative genomics of 213 strains and associated genera.</title>
        <authorList>
            <person name="Sun Z."/>
            <person name="Harris H.M."/>
            <person name="McCann A."/>
            <person name="Guo C."/>
            <person name="Argimon S."/>
            <person name="Zhang W."/>
            <person name="Yang X."/>
            <person name="Jeffery I.B."/>
            <person name="Cooney J.C."/>
            <person name="Kagawa T.F."/>
            <person name="Liu W."/>
            <person name="Song Y."/>
            <person name="Salvetti E."/>
            <person name="Wrobel A."/>
            <person name="Rasinkangas P."/>
            <person name="Parkhill J."/>
            <person name="Rea M.C."/>
            <person name="O'Sullivan O."/>
            <person name="Ritari J."/>
            <person name="Douillard F.P."/>
            <person name="Paul Ross R."/>
            <person name="Yang R."/>
            <person name="Briner A.E."/>
            <person name="Felis G.E."/>
            <person name="de Vos W.M."/>
            <person name="Barrangou R."/>
            <person name="Klaenhammer T.R."/>
            <person name="Caufield P.W."/>
            <person name="Cui Y."/>
            <person name="Zhang H."/>
            <person name="O'Toole P.W."/>
        </authorList>
    </citation>
    <scope>NUCLEOTIDE SEQUENCE [LARGE SCALE GENOMIC DNA]</scope>
    <source>
        <strain evidence="9 10">DSM 23365</strain>
    </source>
</reference>
<comment type="caution">
    <text evidence="9">The sequence shown here is derived from an EMBL/GenBank/DDBJ whole genome shotgun (WGS) entry which is preliminary data.</text>
</comment>
<dbReference type="InterPro" id="IPR026392">
    <property type="entry name" value="Exo/Archaeosortase_dom"/>
</dbReference>
<dbReference type="OrthoDB" id="1915311at2"/>
<keyword evidence="7 8" id="KW-0472">Membrane</keyword>
<evidence type="ECO:0000256" key="6">
    <source>
        <dbReference type="ARBA" id="ARBA00022989"/>
    </source>
</evidence>
<evidence type="ECO:0000256" key="4">
    <source>
        <dbReference type="ARBA" id="ARBA00022692"/>
    </source>
</evidence>
<evidence type="ECO:0000256" key="2">
    <source>
        <dbReference type="ARBA" id="ARBA00022475"/>
    </source>
</evidence>
<dbReference type="Proteomes" id="UP000051442">
    <property type="component" value="Unassembled WGS sequence"/>
</dbReference>
<evidence type="ECO:0000256" key="7">
    <source>
        <dbReference type="ARBA" id="ARBA00023136"/>
    </source>
</evidence>
<evidence type="ECO:0000256" key="8">
    <source>
        <dbReference type="SAM" id="Phobius"/>
    </source>
</evidence>
<evidence type="ECO:0000313" key="9">
    <source>
        <dbReference type="EMBL" id="KRN21361.1"/>
    </source>
</evidence>
<sequence>MSIYLIIGTIVWLYALTILKRAKLPAFYFIVGSGGLFFILIALSDPYWVWFFTHAVVNGVRWFGAVTGWSTTMPKYSIVSIINQTAPINMSIDYECSGIIETAAYLSLVVFFPLYNRFEKLFFSVAGMLWIYMANVIRLSVIITILHFAGANYFFVAHAMIGRLVFYALVIVLYYEIFTYSQVSQNLYHVIRRRFHRKGAE</sequence>
<evidence type="ECO:0000256" key="3">
    <source>
        <dbReference type="ARBA" id="ARBA00022670"/>
    </source>
</evidence>
<keyword evidence="3" id="KW-0645">Protease</keyword>
<evidence type="ECO:0000313" key="10">
    <source>
        <dbReference type="Proteomes" id="UP000051442"/>
    </source>
</evidence>
<feature type="transmembrane region" description="Helical" evidence="8">
    <location>
        <begin position="153"/>
        <end position="175"/>
    </location>
</feature>
<comment type="subcellular location">
    <subcellularLocation>
        <location evidence="1">Cell membrane</location>
        <topology evidence="1">Multi-pass membrane protein</topology>
    </subcellularLocation>
</comment>
<keyword evidence="10" id="KW-1185">Reference proteome</keyword>
<dbReference type="GO" id="GO:0006508">
    <property type="term" value="P:proteolysis"/>
    <property type="evidence" value="ECO:0007669"/>
    <property type="project" value="UniProtKB-KW"/>
</dbReference>
<protein>
    <recommendedName>
        <fullName evidence="11">Exosortase family protein XrtG</fullName>
    </recommendedName>
</protein>
<feature type="transmembrane region" description="Helical" evidence="8">
    <location>
        <begin position="121"/>
        <end position="146"/>
    </location>
</feature>
<keyword evidence="6 8" id="KW-1133">Transmembrane helix</keyword>
<evidence type="ECO:0008006" key="11">
    <source>
        <dbReference type="Google" id="ProtNLM"/>
    </source>
</evidence>
<proteinExistence type="predicted"/>
<dbReference type="EMBL" id="AYZM01000117">
    <property type="protein sequence ID" value="KRN21361.1"/>
    <property type="molecule type" value="Genomic_DNA"/>
</dbReference>